<keyword evidence="5" id="KW-0698">rRNA processing</keyword>
<evidence type="ECO:0000256" key="1">
    <source>
        <dbReference type="ARBA" id="ARBA00004604"/>
    </source>
</evidence>
<comment type="similarity">
    <text evidence="2">Belongs to the EFG1 family.</text>
</comment>
<feature type="compositionally biased region" description="Acidic residues" evidence="8">
    <location>
        <begin position="254"/>
        <end position="263"/>
    </location>
</feature>
<evidence type="ECO:0000256" key="2">
    <source>
        <dbReference type="ARBA" id="ARBA00006916"/>
    </source>
</evidence>
<accession>A0AAD5QAF7</accession>
<evidence type="ECO:0000256" key="5">
    <source>
        <dbReference type="ARBA" id="ARBA00022552"/>
    </source>
</evidence>
<dbReference type="InterPro" id="IPR019310">
    <property type="entry name" value="Efg1"/>
</dbReference>
<keyword evidence="7" id="KW-0539">Nucleus</keyword>
<dbReference type="InterPro" id="IPR050786">
    <property type="entry name" value="EFG1_rRNA-proc"/>
</dbReference>
<reference evidence="9" key="1">
    <citation type="submission" date="2021-12" db="EMBL/GenBank/DDBJ databases">
        <title>Prjna785345.</title>
        <authorList>
            <person name="Rujirawat T."/>
            <person name="Krajaejun T."/>
        </authorList>
    </citation>
    <scope>NUCLEOTIDE SEQUENCE</scope>
    <source>
        <strain evidence="9">Pi057C3</strain>
    </source>
</reference>
<dbReference type="PANTHER" id="PTHR33911">
    <property type="entry name" value="RRNA-PROCESSING PROTEIN EFG1"/>
    <property type="match status" value="1"/>
</dbReference>
<evidence type="ECO:0000256" key="4">
    <source>
        <dbReference type="ARBA" id="ARBA00019827"/>
    </source>
</evidence>
<dbReference type="EMBL" id="JAKCXM010000157">
    <property type="protein sequence ID" value="KAJ0400323.1"/>
    <property type="molecule type" value="Genomic_DNA"/>
</dbReference>
<evidence type="ECO:0000313" key="10">
    <source>
        <dbReference type="Proteomes" id="UP001209570"/>
    </source>
</evidence>
<evidence type="ECO:0000313" key="9">
    <source>
        <dbReference type="EMBL" id="KAJ0400323.1"/>
    </source>
</evidence>
<feature type="compositionally biased region" description="Basic and acidic residues" evidence="8">
    <location>
        <begin position="216"/>
        <end position="231"/>
    </location>
</feature>
<keyword evidence="10" id="KW-1185">Reference proteome</keyword>
<dbReference type="PANTHER" id="PTHR33911:SF1">
    <property type="entry name" value="RRNA-PROCESSING PROTEIN EFG1"/>
    <property type="match status" value="1"/>
</dbReference>
<comment type="subcellular location">
    <subcellularLocation>
        <location evidence="1">Nucleus</location>
        <location evidence="1">Nucleolus</location>
    </subcellularLocation>
</comment>
<gene>
    <name evidence="9" type="ORF">P43SY_002071</name>
</gene>
<name>A0AAD5QAF7_PYTIN</name>
<sequence length="263" mass="30618">MKGTRLRFKKAQAKKPFRKQKKIPSLKNRIRALERFLKRENIDAATKAAKEAELKHLHDERDGKERLEEEKKLAEKYKKPRFFERVKVMRKLKQCKKAIGQASDAKERHQLEKEFEENRKKMMYIYYYPKAERYISLFPAKPLSEEDTQRQQELLASAAERFEEEQPEEAFERFCYAHGDDETSKPRGGAAAAATLLVKKPSKDGEKKKNKKPKKDKTEKGPQAKRERVLADEDDVEDLSGDAEMASGAKDGTDSDEDDFFLE</sequence>
<feature type="region of interest" description="Disordered" evidence="8">
    <location>
        <begin position="157"/>
        <end position="263"/>
    </location>
</feature>
<evidence type="ECO:0000256" key="7">
    <source>
        <dbReference type="ARBA" id="ARBA00023242"/>
    </source>
</evidence>
<protein>
    <recommendedName>
        <fullName evidence="3">rRNA-processing protein EFG1</fullName>
    </recommendedName>
    <alternativeName>
        <fullName evidence="4">rRNA-processing protein efg1</fullName>
    </alternativeName>
</protein>
<keyword evidence="6" id="KW-0175">Coiled coil</keyword>
<proteinExistence type="inferred from homology"/>
<dbReference type="GO" id="GO:0005730">
    <property type="term" value="C:nucleolus"/>
    <property type="evidence" value="ECO:0007669"/>
    <property type="project" value="UniProtKB-SubCell"/>
</dbReference>
<evidence type="ECO:0000256" key="6">
    <source>
        <dbReference type="ARBA" id="ARBA00023054"/>
    </source>
</evidence>
<comment type="caution">
    <text evidence="9">The sequence shown here is derived from an EMBL/GenBank/DDBJ whole genome shotgun (WGS) entry which is preliminary data.</text>
</comment>
<dbReference type="Proteomes" id="UP001209570">
    <property type="component" value="Unassembled WGS sequence"/>
</dbReference>
<dbReference type="GO" id="GO:0030688">
    <property type="term" value="C:preribosome, small subunit precursor"/>
    <property type="evidence" value="ECO:0007669"/>
    <property type="project" value="TreeGrafter"/>
</dbReference>
<evidence type="ECO:0000256" key="3">
    <source>
        <dbReference type="ARBA" id="ARBA00018689"/>
    </source>
</evidence>
<feature type="compositionally biased region" description="Acidic residues" evidence="8">
    <location>
        <begin position="232"/>
        <end position="241"/>
    </location>
</feature>
<dbReference type="AlphaFoldDB" id="A0AAD5QAF7"/>
<evidence type="ECO:0000256" key="8">
    <source>
        <dbReference type="SAM" id="MobiDB-lite"/>
    </source>
</evidence>
<dbReference type="GO" id="GO:0000462">
    <property type="term" value="P:maturation of SSU-rRNA from tricistronic rRNA transcript (SSU-rRNA, 5.8S rRNA, LSU-rRNA)"/>
    <property type="evidence" value="ECO:0007669"/>
    <property type="project" value="TreeGrafter"/>
</dbReference>
<organism evidence="9 10">
    <name type="scientific">Pythium insidiosum</name>
    <name type="common">Pythiosis disease agent</name>
    <dbReference type="NCBI Taxonomy" id="114742"/>
    <lineage>
        <taxon>Eukaryota</taxon>
        <taxon>Sar</taxon>
        <taxon>Stramenopiles</taxon>
        <taxon>Oomycota</taxon>
        <taxon>Peronosporomycetes</taxon>
        <taxon>Pythiales</taxon>
        <taxon>Pythiaceae</taxon>
        <taxon>Pythium</taxon>
    </lineage>
</organism>
<feature type="region of interest" description="Disordered" evidence="8">
    <location>
        <begin position="1"/>
        <end position="24"/>
    </location>
</feature>
<dbReference type="Pfam" id="PF10153">
    <property type="entry name" value="Efg1"/>
    <property type="match status" value="1"/>
</dbReference>